<dbReference type="AlphaFoldDB" id="K1X8N8"/>
<keyword evidence="3" id="KW-1185">Reference proteome</keyword>
<feature type="compositionally biased region" description="Low complexity" evidence="1">
    <location>
        <begin position="732"/>
        <end position="748"/>
    </location>
</feature>
<organism evidence="2 3">
    <name type="scientific">Marssonina brunnea f. sp. multigermtubi (strain MB_m1)</name>
    <name type="common">Marssonina leaf spot fungus</name>
    <dbReference type="NCBI Taxonomy" id="1072389"/>
    <lineage>
        <taxon>Eukaryota</taxon>
        <taxon>Fungi</taxon>
        <taxon>Dikarya</taxon>
        <taxon>Ascomycota</taxon>
        <taxon>Pezizomycotina</taxon>
        <taxon>Leotiomycetes</taxon>
        <taxon>Helotiales</taxon>
        <taxon>Drepanopezizaceae</taxon>
        <taxon>Drepanopeziza</taxon>
    </lineage>
</organism>
<dbReference type="GeneID" id="18760570"/>
<feature type="compositionally biased region" description="Polar residues" evidence="1">
    <location>
        <begin position="674"/>
        <end position="706"/>
    </location>
</feature>
<feature type="compositionally biased region" description="Polar residues" evidence="1">
    <location>
        <begin position="60"/>
        <end position="76"/>
    </location>
</feature>
<feature type="region of interest" description="Disordered" evidence="1">
    <location>
        <begin position="457"/>
        <end position="524"/>
    </location>
</feature>
<feature type="compositionally biased region" description="Polar residues" evidence="1">
    <location>
        <begin position="658"/>
        <end position="667"/>
    </location>
</feature>
<protein>
    <submittedName>
        <fullName evidence="2">Uncharacterized protein</fullName>
    </submittedName>
</protein>
<dbReference type="KEGG" id="mbe:MBM_04635"/>
<feature type="compositionally biased region" description="Polar residues" evidence="1">
    <location>
        <begin position="11"/>
        <end position="20"/>
    </location>
</feature>
<gene>
    <name evidence="2" type="ORF">MBM_04635</name>
</gene>
<feature type="region of interest" description="Disordered" evidence="1">
    <location>
        <begin position="262"/>
        <end position="294"/>
    </location>
</feature>
<dbReference type="OrthoDB" id="5426563at2759"/>
<accession>K1X8N8</accession>
<feature type="region of interest" description="Disordered" evidence="1">
    <location>
        <begin position="622"/>
        <end position="754"/>
    </location>
</feature>
<evidence type="ECO:0000313" key="3">
    <source>
        <dbReference type="Proteomes" id="UP000006753"/>
    </source>
</evidence>
<feature type="region of interest" description="Disordered" evidence="1">
    <location>
        <begin position="1"/>
        <end position="147"/>
    </location>
</feature>
<evidence type="ECO:0000256" key="1">
    <source>
        <dbReference type="SAM" id="MobiDB-lite"/>
    </source>
</evidence>
<dbReference type="InParanoid" id="K1X8N8"/>
<dbReference type="Proteomes" id="UP000006753">
    <property type="component" value="Unassembled WGS sequence"/>
</dbReference>
<feature type="region of interest" description="Disordered" evidence="1">
    <location>
        <begin position="397"/>
        <end position="416"/>
    </location>
</feature>
<dbReference type="HOGENOM" id="CLU_343566_0_0_1"/>
<feature type="compositionally biased region" description="Basic and acidic residues" evidence="1">
    <location>
        <begin position="77"/>
        <end position="87"/>
    </location>
</feature>
<dbReference type="eggNOG" id="ENOG502SVDD">
    <property type="taxonomic scope" value="Eukaryota"/>
</dbReference>
<feature type="compositionally biased region" description="Basic and acidic residues" evidence="1">
    <location>
        <begin position="119"/>
        <end position="128"/>
    </location>
</feature>
<reference evidence="2 3" key="1">
    <citation type="journal article" date="2012" name="BMC Genomics">
        <title>Sequencing the genome of Marssonina brunnea reveals fungus-poplar co-evolution.</title>
        <authorList>
            <person name="Zhu S."/>
            <person name="Cao Y.-Z."/>
            <person name="Jiang C."/>
            <person name="Tan B.-Y."/>
            <person name="Wang Z."/>
            <person name="Feng S."/>
            <person name="Zhang L."/>
            <person name="Su X.-H."/>
            <person name="Brejova B."/>
            <person name="Vinar T."/>
            <person name="Xu M."/>
            <person name="Wang M.-X."/>
            <person name="Zhang S.-G."/>
            <person name="Huang M.-R."/>
            <person name="Wu R."/>
            <person name="Zhou Y."/>
        </authorList>
    </citation>
    <scope>NUCLEOTIDE SEQUENCE [LARGE SCALE GENOMIC DNA]</scope>
    <source>
        <strain evidence="2 3">MB_m1</strain>
    </source>
</reference>
<feature type="compositionally biased region" description="Basic and acidic residues" evidence="1">
    <location>
        <begin position="95"/>
        <end position="109"/>
    </location>
</feature>
<name>K1X8N8_MARBU</name>
<feature type="region of interest" description="Disordered" evidence="1">
    <location>
        <begin position="312"/>
        <end position="334"/>
    </location>
</feature>
<feature type="compositionally biased region" description="Pro residues" evidence="1">
    <location>
        <begin position="485"/>
        <end position="494"/>
    </location>
</feature>
<evidence type="ECO:0000313" key="2">
    <source>
        <dbReference type="EMBL" id="EKD17058.1"/>
    </source>
</evidence>
<feature type="compositionally biased region" description="Acidic residues" evidence="1">
    <location>
        <begin position="505"/>
        <end position="521"/>
    </location>
</feature>
<proteinExistence type="predicted"/>
<dbReference type="EMBL" id="JH921437">
    <property type="protein sequence ID" value="EKD17058.1"/>
    <property type="molecule type" value="Genomic_DNA"/>
</dbReference>
<feature type="compositionally biased region" description="Polar residues" evidence="1">
    <location>
        <begin position="398"/>
        <end position="416"/>
    </location>
</feature>
<sequence length="824" mass="90545">MNWTGGRLQRHSTTTDSAAQRQREHFARVQQNLRNGGIPNKQSPLKALGIGPGHHRQRQHGQNSTPYAASSTYDRSQSIRRDNHKSTLDSAPPHQKHEAKNYSRFHEPRPSGPPLQIQIKREQNRVPDDDLYSATPPPRKVKRKREDLVSLSEFGSAAGENQVEESLSDKKRRILRQGDWLGIAIQRPLQLAFASPRDEQEIGKRRKLSNGHKAKYRPAHSRMVSPFAARKHPDYSPRIGVQEPRGTFPSIPDVRISIGGRAVQPGVSSSTVPRRKYNQSPVVKRSSRATSSSDIMLLDNESMRGYRLGRESKKALTQIPESPRPGRGQSSYQSYRQDVPLDVSDEQGWAGVTEESLANLQGIFQSNHAQHAQKIPPQPEVGFSTQFSNTLRPGKVAFSSSSTSIHHPVPQSSKRSVLIRSNSSQFTASNIAQVGVGRAVVSNSQLLENEIWRTWIAPEDSDDQPGEIESRDSPSGDGYISPGMSLPPPRPPSMSIPAEDAYSSELEEPYTGEVEEKEAEDELQKYYCEGTSACEGVEDNQSEHSHHEELFGQPLVEGEPELPARNATDEGVTCFIQGLQTTPLKIPRGPSMQPPLRLVEEDKSIDVNEAWRKFVLGSSSDEIEAPGFVMDANTASSEQDPIGSSLVAHAATERITGVQASDQSPSGASPGRPSISSGFPVTDNSSFLRNPSPWDSNLGSTSTHRFASTDEGAAVDAANASARNLSSEMAPSSRAVEESSAASRSVSSTAKAPTRKFIFTKPRPFIGRNSRTDVEVDDEFVHIGRGLRGGEEVVGSKTKENWLRDIHSIVASDERDELKSIEED</sequence>